<evidence type="ECO:0000256" key="1">
    <source>
        <dbReference type="ARBA" id="ARBA00023125"/>
    </source>
</evidence>
<dbReference type="EMBL" id="BAAAPB010000001">
    <property type="protein sequence ID" value="GAA1950440.1"/>
    <property type="molecule type" value="Genomic_DNA"/>
</dbReference>
<dbReference type="Gene3D" id="1.10.357.10">
    <property type="entry name" value="Tetracycline Repressor, domain 2"/>
    <property type="match status" value="1"/>
</dbReference>
<reference evidence="4 5" key="1">
    <citation type="journal article" date="2019" name="Int. J. Syst. Evol. Microbiol.">
        <title>The Global Catalogue of Microorganisms (GCM) 10K type strain sequencing project: providing services to taxonomists for standard genome sequencing and annotation.</title>
        <authorList>
            <consortium name="The Broad Institute Genomics Platform"/>
            <consortium name="The Broad Institute Genome Sequencing Center for Infectious Disease"/>
            <person name="Wu L."/>
            <person name="Ma J."/>
        </authorList>
    </citation>
    <scope>NUCLEOTIDE SEQUENCE [LARGE SCALE GENOMIC DNA]</scope>
    <source>
        <strain evidence="4 5">JCM 15309</strain>
    </source>
</reference>
<feature type="domain" description="HTH tetR-type" evidence="3">
    <location>
        <begin position="5"/>
        <end position="65"/>
    </location>
</feature>
<dbReference type="SUPFAM" id="SSF46689">
    <property type="entry name" value="Homeodomain-like"/>
    <property type="match status" value="1"/>
</dbReference>
<dbReference type="RefSeq" id="WP_344042498.1">
    <property type="nucleotide sequence ID" value="NZ_BAAAPB010000001.1"/>
</dbReference>
<evidence type="ECO:0000256" key="2">
    <source>
        <dbReference type="PROSITE-ProRule" id="PRU00335"/>
    </source>
</evidence>
<proteinExistence type="predicted"/>
<evidence type="ECO:0000259" key="3">
    <source>
        <dbReference type="PROSITE" id="PS50977"/>
    </source>
</evidence>
<evidence type="ECO:0000313" key="5">
    <source>
        <dbReference type="Proteomes" id="UP001500571"/>
    </source>
</evidence>
<keyword evidence="1 2" id="KW-0238">DNA-binding</keyword>
<dbReference type="PRINTS" id="PR00455">
    <property type="entry name" value="HTHTETR"/>
</dbReference>
<dbReference type="SUPFAM" id="SSF48498">
    <property type="entry name" value="Tetracyclin repressor-like, C-terminal domain"/>
    <property type="match status" value="1"/>
</dbReference>
<name>A0ABN2QE82_9ACTN</name>
<dbReference type="Pfam" id="PF17932">
    <property type="entry name" value="TetR_C_24"/>
    <property type="match status" value="1"/>
</dbReference>
<dbReference type="InterPro" id="IPR036271">
    <property type="entry name" value="Tet_transcr_reg_TetR-rel_C_sf"/>
</dbReference>
<dbReference type="Proteomes" id="UP001500571">
    <property type="component" value="Unassembled WGS sequence"/>
</dbReference>
<dbReference type="InterPro" id="IPR009057">
    <property type="entry name" value="Homeodomain-like_sf"/>
</dbReference>
<dbReference type="Pfam" id="PF00440">
    <property type="entry name" value="TetR_N"/>
    <property type="match status" value="1"/>
</dbReference>
<gene>
    <name evidence="4" type="ORF">GCM10009798_07220</name>
</gene>
<organism evidence="4 5">
    <name type="scientific">Nocardioides panacihumi</name>
    <dbReference type="NCBI Taxonomy" id="400774"/>
    <lineage>
        <taxon>Bacteria</taxon>
        <taxon>Bacillati</taxon>
        <taxon>Actinomycetota</taxon>
        <taxon>Actinomycetes</taxon>
        <taxon>Propionibacteriales</taxon>
        <taxon>Nocardioidaceae</taxon>
        <taxon>Nocardioides</taxon>
    </lineage>
</organism>
<dbReference type="PANTHER" id="PTHR30055:SF237">
    <property type="entry name" value="TRANSCRIPTIONAL REPRESSOR MCE3R"/>
    <property type="match status" value="1"/>
</dbReference>
<dbReference type="InterPro" id="IPR023772">
    <property type="entry name" value="DNA-bd_HTH_TetR-type_CS"/>
</dbReference>
<dbReference type="PROSITE" id="PS50977">
    <property type="entry name" value="HTH_TETR_2"/>
    <property type="match status" value="1"/>
</dbReference>
<dbReference type="InterPro" id="IPR041490">
    <property type="entry name" value="KstR2_TetR_C"/>
</dbReference>
<comment type="caution">
    <text evidence="4">The sequence shown here is derived from an EMBL/GenBank/DDBJ whole genome shotgun (WGS) entry which is preliminary data.</text>
</comment>
<dbReference type="Gene3D" id="1.10.10.60">
    <property type="entry name" value="Homeodomain-like"/>
    <property type="match status" value="1"/>
</dbReference>
<feature type="DNA-binding region" description="H-T-H motif" evidence="2">
    <location>
        <begin position="28"/>
        <end position="47"/>
    </location>
</feature>
<protein>
    <submittedName>
        <fullName evidence="4">TetR/AcrR family transcriptional regulator</fullName>
    </submittedName>
</protein>
<sequence length="203" mass="21509">MTETQTRRQQLLDTAAELFAARGFHGVSVADLGAACGISGPALYKHFPSKEALLAEMLVAISEQLLAEGQARVADATSASEALSSLVDWHVDFALRHRALIVVQDRDWSSMPAESREQVRTLQRAYVDLWAAQLRLLDPRLPLSAARAMAHAAFGLINSTPHSGLLPADEMRGVLTAMALRALGSPVPGSPGLGSSGLGSSDS</sequence>
<keyword evidence="5" id="KW-1185">Reference proteome</keyword>
<dbReference type="PANTHER" id="PTHR30055">
    <property type="entry name" value="HTH-TYPE TRANSCRIPTIONAL REGULATOR RUTR"/>
    <property type="match status" value="1"/>
</dbReference>
<dbReference type="InterPro" id="IPR050109">
    <property type="entry name" value="HTH-type_TetR-like_transc_reg"/>
</dbReference>
<accession>A0ABN2QE82</accession>
<dbReference type="InterPro" id="IPR001647">
    <property type="entry name" value="HTH_TetR"/>
</dbReference>
<evidence type="ECO:0000313" key="4">
    <source>
        <dbReference type="EMBL" id="GAA1950440.1"/>
    </source>
</evidence>
<dbReference type="PROSITE" id="PS01081">
    <property type="entry name" value="HTH_TETR_1"/>
    <property type="match status" value="1"/>
</dbReference>